<keyword evidence="1 2" id="KW-0732">Signal</keyword>
<comment type="caution">
    <text evidence="4">The sequence shown here is derived from an EMBL/GenBank/DDBJ whole genome shotgun (WGS) entry which is preliminary data.</text>
</comment>
<dbReference type="NCBIfam" id="TIGR04183">
    <property type="entry name" value="Por_Secre_tail"/>
    <property type="match status" value="1"/>
</dbReference>
<dbReference type="Pfam" id="PF18962">
    <property type="entry name" value="Por_Secre_tail"/>
    <property type="match status" value="1"/>
</dbReference>
<feature type="signal peptide" evidence="2">
    <location>
        <begin position="1"/>
        <end position="18"/>
    </location>
</feature>
<keyword evidence="5" id="KW-1185">Reference proteome</keyword>
<dbReference type="OrthoDB" id="1056765at2"/>
<dbReference type="Proteomes" id="UP000236654">
    <property type="component" value="Unassembled WGS sequence"/>
</dbReference>
<dbReference type="InterPro" id="IPR026444">
    <property type="entry name" value="Secre_tail"/>
</dbReference>
<evidence type="ECO:0000256" key="2">
    <source>
        <dbReference type="SAM" id="SignalP"/>
    </source>
</evidence>
<sequence length="773" mass="80764">MKKFYLMMLLFISTTVMGQAPIITMIMDGDCSGGNPKVVELYAQGTVDFSNFSLEKSSNGGAWGSTLDLSPLGTVTNEFVYIHATDPTFATEFPNVTTNILASGSQAVSFNGDDAIRIIATIPGTVVDQYGADNTDGTGEPWEYKDGYAKRIDNTTPSGGYVVGDWDYFNGGLNGLGLCQGGSDSFETISNAGSYSLTSSPTLNASQNPVTGFLQFTGTPSPEQSVDISGMNLTADANVTVNSGDYEISLTSGGTFGASVTIPQSSGVIVPTPVYIRLNGTVAANPSNGDLLVTSAGATDLTVNLEGEISAPSPTITASETSISGFSHFVGTPSDADSVNVEGFNLTGDITVTAPTSFEVATALAGPYSTTVTLTNVSGTVASTKVYVRLDGPTYNLSQSGNLVLSTPSATDVNVALSGETLDYLTSTIGAVTGVDANGVGTSIGDFVEITGVVHCGNFRSSGYEVTVIDGSGDGITMFNFDNVDGYTAAEGDELTIEGEVKQYNGLMQIEPASITVSSTGNTLQTALVSTVLDESIENKYIKLENLTLPNGETSWPSNGNIDVFDGTNTYAVRVPSASPIAGTTTPIGPFHLTGVGKQYDNNSPYDSGYQLFPCGVEDLCNIDITTTLVDETITANQTGVNYQWIDCADNSFIVGETNASFTATETGDYAVILTDGLCVDTSACVSVSIVGLGQEDFSGVSVYPNPVNDQLKVTNQNGNIDSIEIVAVTGKIVYNSTIASDNYIINTSNYNAGVYFVNVRTENSTKTYKIIK</sequence>
<feature type="domain" description="Secretion system C-terminal sorting" evidence="3">
    <location>
        <begin position="703"/>
        <end position="772"/>
    </location>
</feature>
<organism evidence="4 5">
    <name type="scientific">Brumimicrobium salinarum</name>
    <dbReference type="NCBI Taxonomy" id="2058658"/>
    <lineage>
        <taxon>Bacteria</taxon>
        <taxon>Pseudomonadati</taxon>
        <taxon>Bacteroidota</taxon>
        <taxon>Flavobacteriia</taxon>
        <taxon>Flavobacteriales</taxon>
        <taxon>Crocinitomicaceae</taxon>
        <taxon>Brumimicrobium</taxon>
    </lineage>
</organism>
<dbReference type="EMBL" id="PJNI01000002">
    <property type="protein sequence ID" value="PKR81660.1"/>
    <property type="molecule type" value="Genomic_DNA"/>
</dbReference>
<protein>
    <recommendedName>
        <fullName evidence="3">Secretion system C-terminal sorting domain-containing protein</fullName>
    </recommendedName>
</protein>
<evidence type="ECO:0000256" key="1">
    <source>
        <dbReference type="ARBA" id="ARBA00022729"/>
    </source>
</evidence>
<reference evidence="4 5" key="1">
    <citation type="submission" date="2017-12" db="EMBL/GenBank/DDBJ databases">
        <title>The draft genome sequence of Brumimicrobium saltpan LHR20.</title>
        <authorList>
            <person name="Do Z.-J."/>
            <person name="Luo H.-R."/>
        </authorList>
    </citation>
    <scope>NUCLEOTIDE SEQUENCE [LARGE SCALE GENOMIC DNA]</scope>
    <source>
        <strain evidence="4 5">LHR20</strain>
    </source>
</reference>
<dbReference type="RefSeq" id="WP_101333674.1">
    <property type="nucleotide sequence ID" value="NZ_PJNI01000002.1"/>
</dbReference>
<evidence type="ECO:0000259" key="3">
    <source>
        <dbReference type="Pfam" id="PF18962"/>
    </source>
</evidence>
<feature type="chain" id="PRO_5014187700" description="Secretion system C-terminal sorting domain-containing protein" evidence="2">
    <location>
        <begin position="19"/>
        <end position="773"/>
    </location>
</feature>
<evidence type="ECO:0000313" key="4">
    <source>
        <dbReference type="EMBL" id="PKR81660.1"/>
    </source>
</evidence>
<evidence type="ECO:0000313" key="5">
    <source>
        <dbReference type="Proteomes" id="UP000236654"/>
    </source>
</evidence>
<gene>
    <name evidence="4" type="ORF">CW751_03800</name>
</gene>
<name>A0A2I0R5L3_9FLAO</name>
<accession>A0A2I0R5L3</accession>
<proteinExistence type="predicted"/>
<dbReference type="AlphaFoldDB" id="A0A2I0R5L3"/>